<evidence type="ECO:0000259" key="3">
    <source>
        <dbReference type="PROSITE" id="PS50994"/>
    </source>
</evidence>
<dbReference type="InterPro" id="IPR012337">
    <property type="entry name" value="RNaseH-like_sf"/>
</dbReference>
<feature type="compositionally biased region" description="Basic and acidic residues" evidence="2">
    <location>
        <begin position="483"/>
        <end position="493"/>
    </location>
</feature>
<proteinExistence type="inferred from homology"/>
<evidence type="ECO:0000256" key="1">
    <source>
        <dbReference type="ARBA" id="ARBA00009277"/>
    </source>
</evidence>
<dbReference type="GO" id="GO:0015074">
    <property type="term" value="P:DNA integration"/>
    <property type="evidence" value="ECO:0007669"/>
    <property type="project" value="InterPro"/>
</dbReference>
<comment type="similarity">
    <text evidence="1">Belongs to the transposase IS21/IS408/IS1162 family.</text>
</comment>
<dbReference type="SUPFAM" id="SSF53098">
    <property type="entry name" value="Ribonuclease H-like"/>
    <property type="match status" value="1"/>
</dbReference>
<dbReference type="InterPro" id="IPR054353">
    <property type="entry name" value="IstA-like_C"/>
</dbReference>
<keyword evidence="5" id="KW-1185">Reference proteome</keyword>
<dbReference type="PANTHER" id="PTHR35004">
    <property type="entry name" value="TRANSPOSASE RV3428C-RELATED"/>
    <property type="match status" value="1"/>
</dbReference>
<dbReference type="eggNOG" id="COG4584">
    <property type="taxonomic scope" value="Bacteria"/>
</dbReference>
<comment type="caution">
    <text evidence="4">The sequence shown here is derived from an EMBL/GenBank/DDBJ whole genome shotgun (WGS) entry which is preliminary data.</text>
</comment>
<dbReference type="InterPro" id="IPR036397">
    <property type="entry name" value="RNaseH_sf"/>
</dbReference>
<dbReference type="Pfam" id="PF22483">
    <property type="entry name" value="Mu-transpos_C_2"/>
    <property type="match status" value="1"/>
</dbReference>
<dbReference type="GO" id="GO:0003676">
    <property type="term" value="F:nucleic acid binding"/>
    <property type="evidence" value="ECO:0007669"/>
    <property type="project" value="InterPro"/>
</dbReference>
<dbReference type="PROSITE" id="PS50994">
    <property type="entry name" value="INTEGRASE"/>
    <property type="match status" value="1"/>
</dbReference>
<evidence type="ECO:0000256" key="2">
    <source>
        <dbReference type="SAM" id="MobiDB-lite"/>
    </source>
</evidence>
<evidence type="ECO:0000313" key="4">
    <source>
        <dbReference type="EMBL" id="ERL10645.1"/>
    </source>
</evidence>
<evidence type="ECO:0000313" key="5">
    <source>
        <dbReference type="Proteomes" id="UP000016638"/>
    </source>
</evidence>
<protein>
    <submittedName>
        <fullName evidence="4">Putative transposase for insertion sequence IS408</fullName>
    </submittedName>
</protein>
<dbReference type="PANTHER" id="PTHR35004:SF8">
    <property type="entry name" value="TRANSPOSASE RV3428C-RELATED"/>
    <property type="match status" value="1"/>
</dbReference>
<gene>
    <name evidence="4" type="ORF">HMPREF1316_1143</name>
</gene>
<dbReference type="PATRIC" id="fig|1125712.3.peg.197"/>
<dbReference type="STRING" id="1125712.HMPREF1316_1143"/>
<name>U2TWG2_9ACTN</name>
<dbReference type="EMBL" id="AWEZ01000006">
    <property type="protein sequence ID" value="ERL10645.1"/>
    <property type="molecule type" value="Genomic_DNA"/>
</dbReference>
<dbReference type="NCBIfam" id="NF033546">
    <property type="entry name" value="transpos_IS21"/>
    <property type="match status" value="1"/>
</dbReference>
<reference evidence="4 5" key="1">
    <citation type="submission" date="2013-08" db="EMBL/GenBank/DDBJ databases">
        <authorList>
            <person name="Durkin A.S."/>
            <person name="Haft D.R."/>
            <person name="McCorrison J."/>
            <person name="Torralba M."/>
            <person name="Gillis M."/>
            <person name="Haft D.H."/>
            <person name="Methe B."/>
            <person name="Sutton G."/>
            <person name="Nelson K.E."/>
        </authorList>
    </citation>
    <scope>NUCLEOTIDE SEQUENCE [LARGE SCALE GENOMIC DNA]</scope>
    <source>
        <strain evidence="4 5">F0195</strain>
    </source>
</reference>
<dbReference type="AlphaFoldDB" id="U2TWG2"/>
<feature type="compositionally biased region" description="Acidic residues" evidence="2">
    <location>
        <begin position="509"/>
        <end position="520"/>
    </location>
</feature>
<organism evidence="4 5">
    <name type="scientific">Olsenella profusa F0195</name>
    <dbReference type="NCBI Taxonomy" id="1125712"/>
    <lineage>
        <taxon>Bacteria</taxon>
        <taxon>Bacillati</taxon>
        <taxon>Actinomycetota</taxon>
        <taxon>Coriobacteriia</taxon>
        <taxon>Coriobacteriales</taxon>
        <taxon>Atopobiaceae</taxon>
        <taxon>Olsenella</taxon>
    </lineage>
</organism>
<accession>U2TWG2</accession>
<dbReference type="InterPro" id="IPR001584">
    <property type="entry name" value="Integrase_cat-core"/>
</dbReference>
<feature type="region of interest" description="Disordered" evidence="2">
    <location>
        <begin position="483"/>
        <end position="520"/>
    </location>
</feature>
<dbReference type="Proteomes" id="UP000016638">
    <property type="component" value="Unassembled WGS sequence"/>
</dbReference>
<dbReference type="OrthoDB" id="4397262at2"/>
<sequence length="520" mass="57582">MVKYREILRLRAMGVSQQNTAHSCGCAASTVQEVEKRARAVGLEWPLPQEMDDAAIRARLYPKAQSRSAKFPIDHEKVDAELMRRGMTLALCWNEYCEEAVASGGEPYQYSAFCQRHRKWAEANAFTMRVGCKCGEKTEVDWAGDPMEYFDPDTGLAAKAWVSVACLPWSQYTFADAFPDMGEESWIAAHVHAFSFFGGSTPILVPDNCKTGVTRNTVDELIVNERYRRMAGHYGCAVVPARPRRPRDKGSVEAAVGLVERQAMAPLRDRTFLSLAELSAALAAKVGVINARPFQKREGSRESEYLGQEKGSLIPLPAHPYRIVVHKSVTIQFNYHVAFEGMFYSVPFTCLRKKADIAATATALAIAVDGERVATHPRLHGAKGQYSTNPEHMPDAHRDYAEWNGDRFRRWAVEKGAPVAAAVDAMLRSRTVEQQAYRTCRALLDLGRRHGDDVLEEACSKALGYSRNPSYKTVKTIAAKLASDKPGEPDGHAYLRGSEYYDGAGTDGGGEEADGNDEEE</sequence>
<dbReference type="Gene3D" id="3.30.420.10">
    <property type="entry name" value="Ribonuclease H-like superfamily/Ribonuclease H"/>
    <property type="match status" value="1"/>
</dbReference>
<feature type="domain" description="Integrase catalytic" evidence="3">
    <location>
        <begin position="142"/>
        <end position="310"/>
    </location>
</feature>